<evidence type="ECO:0000313" key="4">
    <source>
        <dbReference type="Proteomes" id="UP000650424"/>
    </source>
</evidence>
<protein>
    <recommendedName>
        <fullName evidence="1">diguanylate cyclase</fullName>
        <ecNumber evidence="1">2.7.7.65</ecNumber>
    </recommendedName>
</protein>
<name>A0ABR6ZJX9_9BURK</name>
<dbReference type="Gene3D" id="3.30.70.270">
    <property type="match status" value="1"/>
</dbReference>
<evidence type="ECO:0000259" key="2">
    <source>
        <dbReference type="PROSITE" id="PS50887"/>
    </source>
</evidence>
<dbReference type="Proteomes" id="UP000650424">
    <property type="component" value="Unassembled WGS sequence"/>
</dbReference>
<evidence type="ECO:0000313" key="3">
    <source>
        <dbReference type="EMBL" id="MBC3916203.1"/>
    </source>
</evidence>
<gene>
    <name evidence="3" type="ORF">H8L32_01775</name>
</gene>
<sequence length="349" mass="38746">MSSPLDRSSPTTSARVNSGFERMVSEKIDVRLARFERLGINMFGVANCFVSLGNLSKRFDFAERSITSVEAMFCDAFNFTDDLLEIHDLRLHEELGKHGLVVGAPFLRFFAAHPIYDYTGHLIGSVMLVDYEPRTLGDDERQIFSDIAAMIERELAFDALYLNQLEVIKQNRSLKRDSLIDPLLGTWNKTAIIRSLKIEMERCSKAEKPLALLIASLDQMENLRVSEGIAVTDMMLVKTVSRVRSCVRPFDAMGRFGTDLLLVVLPGASHLVVTAVAERIRSSVMMHPEVVNHKETSLTISAGTACTDLFPDAEPEALISLAEKALLSARNAGNNCVVQARPAQPDMII</sequence>
<feature type="domain" description="GGDEF" evidence="2">
    <location>
        <begin position="208"/>
        <end position="342"/>
    </location>
</feature>
<dbReference type="RefSeq" id="WP_186945438.1">
    <property type="nucleotide sequence ID" value="NZ_JACOGF010000001.1"/>
</dbReference>
<dbReference type="SUPFAM" id="SSF55073">
    <property type="entry name" value="Nucleotide cyclase"/>
    <property type="match status" value="1"/>
</dbReference>
<dbReference type="PANTHER" id="PTHR45138">
    <property type="entry name" value="REGULATORY COMPONENTS OF SENSORY TRANSDUCTION SYSTEM"/>
    <property type="match status" value="1"/>
</dbReference>
<dbReference type="CDD" id="cd01949">
    <property type="entry name" value="GGDEF"/>
    <property type="match status" value="1"/>
</dbReference>
<dbReference type="SUPFAM" id="SSF55781">
    <property type="entry name" value="GAF domain-like"/>
    <property type="match status" value="1"/>
</dbReference>
<dbReference type="Pfam" id="PF00990">
    <property type="entry name" value="GGDEF"/>
    <property type="match status" value="1"/>
</dbReference>
<evidence type="ECO:0000256" key="1">
    <source>
        <dbReference type="ARBA" id="ARBA00012528"/>
    </source>
</evidence>
<dbReference type="NCBIfam" id="TIGR00254">
    <property type="entry name" value="GGDEF"/>
    <property type="match status" value="1"/>
</dbReference>
<dbReference type="InterPro" id="IPR050469">
    <property type="entry name" value="Diguanylate_Cyclase"/>
</dbReference>
<dbReference type="SMART" id="SM00267">
    <property type="entry name" value="GGDEF"/>
    <property type="match status" value="1"/>
</dbReference>
<dbReference type="PROSITE" id="PS50887">
    <property type="entry name" value="GGDEF"/>
    <property type="match status" value="1"/>
</dbReference>
<dbReference type="InterPro" id="IPR029787">
    <property type="entry name" value="Nucleotide_cyclase"/>
</dbReference>
<reference evidence="3 4" key="1">
    <citation type="submission" date="2020-08" db="EMBL/GenBank/DDBJ databases">
        <title>Novel species isolated from subtropical streams in China.</title>
        <authorList>
            <person name="Lu H."/>
        </authorList>
    </citation>
    <scope>NUCLEOTIDE SEQUENCE [LARGE SCALE GENOMIC DNA]</scope>
    <source>
        <strain evidence="3 4">CY18W</strain>
    </source>
</reference>
<proteinExistence type="predicted"/>
<dbReference type="PANTHER" id="PTHR45138:SF24">
    <property type="entry name" value="DIGUANYLATE CYCLASE DGCC-RELATED"/>
    <property type="match status" value="1"/>
</dbReference>
<keyword evidence="4" id="KW-1185">Reference proteome</keyword>
<organism evidence="3 4">
    <name type="scientific">Undibacterium hunanense</name>
    <dbReference type="NCBI Taxonomy" id="2762292"/>
    <lineage>
        <taxon>Bacteria</taxon>
        <taxon>Pseudomonadati</taxon>
        <taxon>Pseudomonadota</taxon>
        <taxon>Betaproteobacteria</taxon>
        <taxon>Burkholderiales</taxon>
        <taxon>Oxalobacteraceae</taxon>
        <taxon>Undibacterium</taxon>
    </lineage>
</organism>
<comment type="caution">
    <text evidence="3">The sequence shown here is derived from an EMBL/GenBank/DDBJ whole genome shotgun (WGS) entry which is preliminary data.</text>
</comment>
<dbReference type="InterPro" id="IPR000160">
    <property type="entry name" value="GGDEF_dom"/>
</dbReference>
<dbReference type="InterPro" id="IPR043128">
    <property type="entry name" value="Rev_trsase/Diguanyl_cyclase"/>
</dbReference>
<dbReference type="EC" id="2.7.7.65" evidence="1"/>
<dbReference type="EMBL" id="JACOGF010000001">
    <property type="protein sequence ID" value="MBC3916203.1"/>
    <property type="molecule type" value="Genomic_DNA"/>
</dbReference>
<accession>A0ABR6ZJX9</accession>